<feature type="compositionally biased region" description="Basic and acidic residues" evidence="1">
    <location>
        <begin position="10"/>
        <end position="19"/>
    </location>
</feature>
<evidence type="ECO:0000313" key="2">
    <source>
        <dbReference type="EMBL" id="GAX14101.1"/>
    </source>
</evidence>
<feature type="compositionally biased region" description="Low complexity" evidence="1">
    <location>
        <begin position="58"/>
        <end position="68"/>
    </location>
</feature>
<feature type="region of interest" description="Disordered" evidence="1">
    <location>
        <begin position="241"/>
        <end position="271"/>
    </location>
</feature>
<name>A0A1Z5JJZ9_FISSO</name>
<evidence type="ECO:0000313" key="3">
    <source>
        <dbReference type="Proteomes" id="UP000198406"/>
    </source>
</evidence>
<reference evidence="2 3" key="1">
    <citation type="journal article" date="2015" name="Plant Cell">
        <title>Oil accumulation by the oleaginous diatom Fistulifera solaris as revealed by the genome and transcriptome.</title>
        <authorList>
            <person name="Tanaka T."/>
            <person name="Maeda Y."/>
            <person name="Veluchamy A."/>
            <person name="Tanaka M."/>
            <person name="Abida H."/>
            <person name="Marechal E."/>
            <person name="Bowler C."/>
            <person name="Muto M."/>
            <person name="Sunaga Y."/>
            <person name="Tanaka M."/>
            <person name="Yoshino T."/>
            <person name="Taniguchi T."/>
            <person name="Fukuda Y."/>
            <person name="Nemoto M."/>
            <person name="Matsumoto M."/>
            <person name="Wong P.S."/>
            <person name="Aburatani S."/>
            <person name="Fujibuchi W."/>
        </authorList>
    </citation>
    <scope>NUCLEOTIDE SEQUENCE [LARGE SCALE GENOMIC DNA]</scope>
    <source>
        <strain evidence="2 3">JPCC DA0580</strain>
    </source>
</reference>
<feature type="region of interest" description="Disordered" evidence="1">
    <location>
        <begin position="58"/>
        <end position="77"/>
    </location>
</feature>
<dbReference type="EMBL" id="BDSP01000075">
    <property type="protein sequence ID" value="GAX14101.1"/>
    <property type="molecule type" value="Genomic_DNA"/>
</dbReference>
<protein>
    <submittedName>
        <fullName evidence="2">Uncharacterized protein</fullName>
    </submittedName>
</protein>
<accession>A0A1Z5JJZ9</accession>
<dbReference type="InParanoid" id="A0A1Z5JJZ9"/>
<dbReference type="AlphaFoldDB" id="A0A1Z5JJZ9"/>
<feature type="region of interest" description="Disordered" evidence="1">
    <location>
        <begin position="94"/>
        <end position="124"/>
    </location>
</feature>
<proteinExistence type="predicted"/>
<comment type="caution">
    <text evidence="2">The sequence shown here is derived from an EMBL/GenBank/DDBJ whole genome shotgun (WGS) entry which is preliminary data.</text>
</comment>
<keyword evidence="3" id="KW-1185">Reference proteome</keyword>
<feature type="region of interest" description="Disordered" evidence="1">
    <location>
        <begin position="1"/>
        <end position="38"/>
    </location>
</feature>
<dbReference type="Proteomes" id="UP000198406">
    <property type="component" value="Unassembled WGS sequence"/>
</dbReference>
<gene>
    <name evidence="2" type="ORF">FisN_8Hh062</name>
</gene>
<sequence>MNTPTKNISKKNDEEESSKKAVQADSPDSTKDNADSYSNTLLNESFDSLSDLQRSFSSTDSTTFSLSDPVASPTLPKNSDFNLTNITIPKLHFSDDEDASSHDSPVQMLHNCDSSPTKHETNHPSSVTAVSYVAPDCDPSYFKLYCDPYGVLRSVRQQLSALTYLLPCGGEDDSPVSNTDHHDIIIGTRRVEAAVCAFGGSLLPNKRSIFCEKRVNTARQHYEQVLPRRYTIHDRRISWDVEENPPVPDSETPSKRLRLESPGSDDSKHSLQRSIGVMVYPTVHAYAAAEPGQKAPALTEMNNDATDPSFYSPASALSDSSWATLHPEQFRTMAPAKGDYTYPPIPLTSYERQQWSDSLFLLARGMPAIAVLLEQARLENAWDQGVAELLTQVVIAGCCTPGDARLEGLRGYLLSMGISC</sequence>
<organism evidence="2 3">
    <name type="scientific">Fistulifera solaris</name>
    <name type="common">Oleaginous diatom</name>
    <dbReference type="NCBI Taxonomy" id="1519565"/>
    <lineage>
        <taxon>Eukaryota</taxon>
        <taxon>Sar</taxon>
        <taxon>Stramenopiles</taxon>
        <taxon>Ochrophyta</taxon>
        <taxon>Bacillariophyta</taxon>
        <taxon>Bacillariophyceae</taxon>
        <taxon>Bacillariophycidae</taxon>
        <taxon>Naviculales</taxon>
        <taxon>Naviculaceae</taxon>
        <taxon>Fistulifera</taxon>
    </lineage>
</organism>
<feature type="compositionally biased region" description="Basic and acidic residues" evidence="1">
    <location>
        <begin position="252"/>
        <end position="269"/>
    </location>
</feature>
<evidence type="ECO:0000256" key="1">
    <source>
        <dbReference type="SAM" id="MobiDB-lite"/>
    </source>
</evidence>